<dbReference type="Proteomes" id="UP001420932">
    <property type="component" value="Unassembled WGS sequence"/>
</dbReference>
<sequence length="50" mass="5640">MDMHASLINFETKLLQIQEVQTKIANVTVAMFANATFIKNHFSNNKSGEN</sequence>
<protein>
    <submittedName>
        <fullName evidence="1">Uncharacterized protein</fullName>
    </submittedName>
</protein>
<organism evidence="1 2">
    <name type="scientific">Stephania yunnanensis</name>
    <dbReference type="NCBI Taxonomy" id="152371"/>
    <lineage>
        <taxon>Eukaryota</taxon>
        <taxon>Viridiplantae</taxon>
        <taxon>Streptophyta</taxon>
        <taxon>Embryophyta</taxon>
        <taxon>Tracheophyta</taxon>
        <taxon>Spermatophyta</taxon>
        <taxon>Magnoliopsida</taxon>
        <taxon>Ranunculales</taxon>
        <taxon>Menispermaceae</taxon>
        <taxon>Menispermoideae</taxon>
        <taxon>Cissampelideae</taxon>
        <taxon>Stephania</taxon>
    </lineage>
</organism>
<dbReference type="AlphaFoldDB" id="A0AAP0EZS4"/>
<reference evidence="1 2" key="1">
    <citation type="submission" date="2024-01" db="EMBL/GenBank/DDBJ databases">
        <title>Genome assemblies of Stephania.</title>
        <authorList>
            <person name="Yang L."/>
        </authorList>
    </citation>
    <scope>NUCLEOTIDE SEQUENCE [LARGE SCALE GENOMIC DNA]</scope>
    <source>
        <strain evidence="1">YNDBR</strain>
        <tissue evidence="1">Leaf</tissue>
    </source>
</reference>
<dbReference type="EMBL" id="JBBNAF010000011">
    <property type="protein sequence ID" value="KAK9098948.1"/>
    <property type="molecule type" value="Genomic_DNA"/>
</dbReference>
<evidence type="ECO:0000313" key="1">
    <source>
        <dbReference type="EMBL" id="KAK9098948.1"/>
    </source>
</evidence>
<comment type="caution">
    <text evidence="1">The sequence shown here is derived from an EMBL/GenBank/DDBJ whole genome shotgun (WGS) entry which is preliminary data.</text>
</comment>
<proteinExistence type="predicted"/>
<accession>A0AAP0EZS4</accession>
<evidence type="ECO:0000313" key="2">
    <source>
        <dbReference type="Proteomes" id="UP001420932"/>
    </source>
</evidence>
<keyword evidence="2" id="KW-1185">Reference proteome</keyword>
<name>A0AAP0EZS4_9MAGN</name>
<gene>
    <name evidence="1" type="ORF">Syun_025993</name>
</gene>